<sequence length="172" mass="19331">MRGSFTKLLAAAVAVNLATSTAALAQKAQKVEIEKELKRLEQMRKQVKVLIQENRKLLQKIEAERKALEEARRELEKELKQAQSERYKKLAQMFSKMDPELAGQKISALQDPKEAALILYNMKARKAGAILDYVDPKVVSQIVKYLTTFKSAAAVCKSLQESGQQLGKTPQE</sequence>
<dbReference type="EMBL" id="CP002444">
    <property type="protein sequence ID" value="ADU97401.1"/>
    <property type="molecule type" value="Genomic_DNA"/>
</dbReference>
<protein>
    <recommendedName>
        <fullName evidence="5">Magnesium transporter MgtE intracellular domain-containing protein</fullName>
    </recommendedName>
</protein>
<proteinExistence type="predicted"/>
<keyword evidence="4" id="KW-1185">Reference proteome</keyword>
<dbReference type="KEGG" id="tam:Theam_1439"/>
<feature type="chain" id="PRO_5003227379" description="Magnesium transporter MgtE intracellular domain-containing protein" evidence="2">
    <location>
        <begin position="26"/>
        <end position="172"/>
    </location>
</feature>
<feature type="coiled-coil region" evidence="1">
    <location>
        <begin position="23"/>
        <end position="92"/>
    </location>
</feature>
<dbReference type="HOGENOM" id="CLU_1738588_0_0_0"/>
<dbReference type="STRING" id="648996.Theam_1439"/>
<keyword evidence="1" id="KW-0175">Coiled coil</keyword>
<reference evidence="3" key="1">
    <citation type="submission" date="2011-01" db="EMBL/GenBank/DDBJ databases">
        <title>Complete sequence of chromosome of Thermovibrio ammonificans HB-1.</title>
        <authorList>
            <consortium name="US DOE Joint Genome Institute"/>
            <person name="Lucas S."/>
            <person name="Copeland A."/>
            <person name="Lapidus A."/>
            <person name="Cheng J.-F."/>
            <person name="Goodwin L."/>
            <person name="Pitluck S."/>
            <person name="Davenport K."/>
            <person name="Detter J.C."/>
            <person name="Han C."/>
            <person name="Tapia R."/>
            <person name="Land M."/>
            <person name="Hauser L."/>
            <person name="Kyrpides N."/>
            <person name="Ivanova N."/>
            <person name="Ovchinnikova G."/>
            <person name="Vetriani C."/>
            <person name="Woyke T."/>
        </authorList>
    </citation>
    <scope>NUCLEOTIDE SEQUENCE [LARGE SCALE GENOMIC DNA]</scope>
    <source>
        <strain evidence="3">HB-1</strain>
    </source>
</reference>
<accession>E8T472</accession>
<name>E8T472_THEA1</name>
<dbReference type="RefSeq" id="WP_013538187.1">
    <property type="nucleotide sequence ID" value="NC_014926.1"/>
</dbReference>
<dbReference type="Proteomes" id="UP000006362">
    <property type="component" value="Chromosome"/>
</dbReference>
<dbReference type="AlphaFoldDB" id="E8T472"/>
<evidence type="ECO:0008006" key="5">
    <source>
        <dbReference type="Google" id="ProtNLM"/>
    </source>
</evidence>
<feature type="signal peptide" evidence="2">
    <location>
        <begin position="1"/>
        <end position="25"/>
    </location>
</feature>
<keyword evidence="2" id="KW-0732">Signal</keyword>
<dbReference type="eggNOG" id="COG3334">
    <property type="taxonomic scope" value="Bacteria"/>
</dbReference>
<evidence type="ECO:0000313" key="4">
    <source>
        <dbReference type="Proteomes" id="UP000006362"/>
    </source>
</evidence>
<evidence type="ECO:0000256" key="2">
    <source>
        <dbReference type="SAM" id="SignalP"/>
    </source>
</evidence>
<evidence type="ECO:0000313" key="3">
    <source>
        <dbReference type="EMBL" id="ADU97401.1"/>
    </source>
</evidence>
<gene>
    <name evidence="3" type="ordered locus">Theam_1439</name>
</gene>
<evidence type="ECO:0000256" key="1">
    <source>
        <dbReference type="SAM" id="Coils"/>
    </source>
</evidence>
<organism evidence="3 4">
    <name type="scientific">Thermovibrio ammonificans (strain DSM 15698 / JCM 12110 / HB-1)</name>
    <dbReference type="NCBI Taxonomy" id="648996"/>
    <lineage>
        <taxon>Bacteria</taxon>
        <taxon>Pseudomonadati</taxon>
        <taxon>Aquificota</taxon>
        <taxon>Aquificia</taxon>
        <taxon>Desulfurobacteriales</taxon>
        <taxon>Desulfurobacteriaceae</taxon>
        <taxon>Thermovibrio</taxon>
    </lineage>
</organism>